<evidence type="ECO:0000259" key="5">
    <source>
        <dbReference type="Pfam" id="PF08241"/>
    </source>
</evidence>
<keyword evidence="7" id="KW-1185">Reference proteome</keyword>
<dbReference type="Gene3D" id="3.40.50.150">
    <property type="entry name" value="Vaccinia Virus protein VP39"/>
    <property type="match status" value="1"/>
</dbReference>
<keyword evidence="2" id="KW-0808">Transferase</keyword>
<evidence type="ECO:0000313" key="7">
    <source>
        <dbReference type="Proteomes" id="UP001197247"/>
    </source>
</evidence>
<dbReference type="PANTHER" id="PTHR43464:SF19">
    <property type="entry name" value="UBIQUINONE BIOSYNTHESIS O-METHYLTRANSFERASE, MITOCHONDRIAL"/>
    <property type="match status" value="1"/>
</dbReference>
<feature type="domain" description="Methyltransferase type 11" evidence="5">
    <location>
        <begin position="165"/>
        <end position="256"/>
    </location>
</feature>
<dbReference type="RefSeq" id="WP_214156646.1">
    <property type="nucleotide sequence ID" value="NZ_JAHBAY010000006.1"/>
</dbReference>
<keyword evidence="1 6" id="KW-0489">Methyltransferase</keyword>
<keyword evidence="3" id="KW-0949">S-adenosyl-L-methionine</keyword>
<dbReference type="Pfam" id="PF08241">
    <property type="entry name" value="Methyltransf_11"/>
    <property type="match status" value="1"/>
</dbReference>
<evidence type="ECO:0000256" key="1">
    <source>
        <dbReference type="ARBA" id="ARBA00022603"/>
    </source>
</evidence>
<proteinExistence type="predicted"/>
<dbReference type="SUPFAM" id="SSF53335">
    <property type="entry name" value="S-adenosyl-L-methionine-dependent methyltransferases"/>
    <property type="match status" value="1"/>
</dbReference>
<gene>
    <name evidence="6" type="ORF">KIH74_15510</name>
</gene>
<feature type="region of interest" description="Disordered" evidence="4">
    <location>
        <begin position="37"/>
        <end position="70"/>
    </location>
</feature>
<sequence length="367" mass="41620">MTPEGWRGRVLRGLRTLPEPRDEAAIRAALAVRDLVTGRRPPPPVRPAKPVKPVEPVAPPKPLPGAMIRRPTGLPAVTSLPEEAEWAMPQGISGSGRPVRSLYQTGAGAGQKYDIDLLEQLNAEYRDRRIVPNPPSYSDTALAEAARRRVRWVNDMVGLAGLRTLEIGCGNGFEVWSLAHNLGCDAHGVDVTQYRPWDQLAGERVHFECADLAEGSPYEPNSFDRVLSFTVWEHVTHPYAMLKATYDLLRPGGLAWIRANLHAGPQASHRYRDIWFPWPHLLFTDQVVREWDVANGREPIGHAWVNRLSWLHYEYYADLLGFEVAHRAFTETPIDEDFYSRFEDVLGRYPRTDLRRDYLLMVLRKPA</sequence>
<dbReference type="PANTHER" id="PTHR43464">
    <property type="entry name" value="METHYLTRANSFERASE"/>
    <property type="match status" value="1"/>
</dbReference>
<comment type="caution">
    <text evidence="6">The sequence shown here is derived from an EMBL/GenBank/DDBJ whole genome shotgun (WGS) entry which is preliminary data.</text>
</comment>
<dbReference type="GO" id="GO:0032259">
    <property type="term" value="P:methylation"/>
    <property type="evidence" value="ECO:0007669"/>
    <property type="project" value="UniProtKB-KW"/>
</dbReference>
<evidence type="ECO:0000256" key="3">
    <source>
        <dbReference type="ARBA" id="ARBA00022691"/>
    </source>
</evidence>
<dbReference type="InterPro" id="IPR013216">
    <property type="entry name" value="Methyltransf_11"/>
</dbReference>
<organism evidence="6 7">
    <name type="scientific">Kineosporia corallincola</name>
    <dbReference type="NCBI Taxonomy" id="2835133"/>
    <lineage>
        <taxon>Bacteria</taxon>
        <taxon>Bacillati</taxon>
        <taxon>Actinomycetota</taxon>
        <taxon>Actinomycetes</taxon>
        <taxon>Kineosporiales</taxon>
        <taxon>Kineosporiaceae</taxon>
        <taxon>Kineosporia</taxon>
    </lineage>
</organism>
<accession>A0ABS5TL81</accession>
<dbReference type="GO" id="GO:0008168">
    <property type="term" value="F:methyltransferase activity"/>
    <property type="evidence" value="ECO:0007669"/>
    <property type="project" value="UniProtKB-KW"/>
</dbReference>
<dbReference type="InterPro" id="IPR029063">
    <property type="entry name" value="SAM-dependent_MTases_sf"/>
</dbReference>
<dbReference type="Proteomes" id="UP001197247">
    <property type="component" value="Unassembled WGS sequence"/>
</dbReference>
<name>A0ABS5TL81_9ACTN</name>
<protein>
    <submittedName>
        <fullName evidence="6">Class I SAM-dependent methyltransferase</fullName>
    </submittedName>
</protein>
<reference evidence="6 7" key="1">
    <citation type="submission" date="2021-05" db="EMBL/GenBank/DDBJ databases">
        <title>Kineosporia and Streptomyces sp. nov. two new marine actinobacteria isolated from Coral.</title>
        <authorList>
            <person name="Buangrab K."/>
            <person name="Sutthacheep M."/>
            <person name="Yeemin T."/>
            <person name="Harunari E."/>
            <person name="Igarashi Y."/>
            <person name="Kanchanasin P."/>
            <person name="Tanasupawat S."/>
            <person name="Phongsopitanun W."/>
        </authorList>
    </citation>
    <scope>NUCLEOTIDE SEQUENCE [LARGE SCALE GENOMIC DNA]</scope>
    <source>
        <strain evidence="6 7">J2-2</strain>
    </source>
</reference>
<evidence type="ECO:0000256" key="4">
    <source>
        <dbReference type="SAM" id="MobiDB-lite"/>
    </source>
</evidence>
<dbReference type="EMBL" id="JAHBAY010000006">
    <property type="protein sequence ID" value="MBT0770349.1"/>
    <property type="molecule type" value="Genomic_DNA"/>
</dbReference>
<evidence type="ECO:0000256" key="2">
    <source>
        <dbReference type="ARBA" id="ARBA00022679"/>
    </source>
</evidence>
<evidence type="ECO:0000313" key="6">
    <source>
        <dbReference type="EMBL" id="MBT0770349.1"/>
    </source>
</evidence>
<dbReference type="CDD" id="cd02440">
    <property type="entry name" value="AdoMet_MTases"/>
    <property type="match status" value="1"/>
</dbReference>